<dbReference type="Pfam" id="PF00990">
    <property type="entry name" value="GGDEF"/>
    <property type="match status" value="1"/>
</dbReference>
<dbReference type="Gene3D" id="3.30.70.270">
    <property type="match status" value="1"/>
</dbReference>
<evidence type="ECO:0000313" key="4">
    <source>
        <dbReference type="Proteomes" id="UP000182258"/>
    </source>
</evidence>
<evidence type="ECO:0000259" key="1">
    <source>
        <dbReference type="PROSITE" id="PS50883"/>
    </source>
</evidence>
<protein>
    <submittedName>
        <fullName evidence="3">Diguanylate cyclase (GGDEF) domain-containing protein</fullName>
    </submittedName>
</protein>
<feature type="domain" description="GGDEF" evidence="2">
    <location>
        <begin position="318"/>
        <end position="451"/>
    </location>
</feature>
<accession>A0A1I1F9K7</accession>
<dbReference type="InterPro" id="IPR035965">
    <property type="entry name" value="PAS-like_dom_sf"/>
</dbReference>
<dbReference type="SMART" id="SM00052">
    <property type="entry name" value="EAL"/>
    <property type="match status" value="1"/>
</dbReference>
<name>A0A1I1F9K7_9HYPH</name>
<dbReference type="PROSITE" id="PS50887">
    <property type="entry name" value="GGDEF"/>
    <property type="match status" value="1"/>
</dbReference>
<dbReference type="SMART" id="SM00267">
    <property type="entry name" value="GGDEF"/>
    <property type="match status" value="1"/>
</dbReference>
<reference evidence="3 4" key="1">
    <citation type="submission" date="2016-10" db="EMBL/GenBank/DDBJ databases">
        <authorList>
            <person name="de Groot N.N."/>
        </authorList>
    </citation>
    <scope>NUCLEOTIDE SEQUENCE [LARGE SCALE GENOMIC DNA]</scope>
    <source>
        <strain evidence="3 4">CGMCC 1.10210</strain>
    </source>
</reference>
<dbReference type="InterPro" id="IPR000014">
    <property type="entry name" value="PAS"/>
</dbReference>
<dbReference type="SUPFAM" id="SSF55785">
    <property type="entry name" value="PYP-like sensor domain (PAS domain)"/>
    <property type="match status" value="2"/>
</dbReference>
<dbReference type="NCBIfam" id="TIGR00254">
    <property type="entry name" value="GGDEF"/>
    <property type="match status" value="1"/>
</dbReference>
<dbReference type="InterPro" id="IPR000160">
    <property type="entry name" value="GGDEF_dom"/>
</dbReference>
<dbReference type="EMBL" id="FOMB01000001">
    <property type="protein sequence ID" value="SFB93833.1"/>
    <property type="molecule type" value="Genomic_DNA"/>
</dbReference>
<evidence type="ECO:0000259" key="2">
    <source>
        <dbReference type="PROSITE" id="PS50887"/>
    </source>
</evidence>
<dbReference type="CDD" id="cd01948">
    <property type="entry name" value="EAL"/>
    <property type="match status" value="1"/>
</dbReference>
<dbReference type="STRING" id="728005.SAMN04488059_101119"/>
<dbReference type="Gene3D" id="3.20.20.450">
    <property type="entry name" value="EAL domain"/>
    <property type="match status" value="1"/>
</dbReference>
<dbReference type="SUPFAM" id="SSF141868">
    <property type="entry name" value="EAL domain-like"/>
    <property type="match status" value="1"/>
</dbReference>
<dbReference type="Pfam" id="PF00563">
    <property type="entry name" value="EAL"/>
    <property type="match status" value="1"/>
</dbReference>
<dbReference type="PANTHER" id="PTHR44757">
    <property type="entry name" value="DIGUANYLATE CYCLASE DGCP"/>
    <property type="match status" value="1"/>
</dbReference>
<organism evidence="3 4">
    <name type="scientific">Devosia psychrophila</name>
    <dbReference type="NCBI Taxonomy" id="728005"/>
    <lineage>
        <taxon>Bacteria</taxon>
        <taxon>Pseudomonadati</taxon>
        <taxon>Pseudomonadota</taxon>
        <taxon>Alphaproteobacteria</taxon>
        <taxon>Hyphomicrobiales</taxon>
        <taxon>Devosiaceae</taxon>
        <taxon>Devosia</taxon>
    </lineage>
</organism>
<gene>
    <name evidence="3" type="ORF">SAMN04488059_101119</name>
</gene>
<dbReference type="CDD" id="cd00130">
    <property type="entry name" value="PAS"/>
    <property type="match status" value="1"/>
</dbReference>
<dbReference type="InterPro" id="IPR052155">
    <property type="entry name" value="Biofilm_reg_signaling"/>
</dbReference>
<evidence type="ECO:0000313" key="3">
    <source>
        <dbReference type="EMBL" id="SFB93833.1"/>
    </source>
</evidence>
<dbReference type="PROSITE" id="PS50883">
    <property type="entry name" value="EAL"/>
    <property type="match status" value="1"/>
</dbReference>
<dbReference type="InterPro" id="IPR043128">
    <property type="entry name" value="Rev_trsase/Diguanyl_cyclase"/>
</dbReference>
<dbReference type="Pfam" id="PF12860">
    <property type="entry name" value="PAS_7"/>
    <property type="match status" value="2"/>
</dbReference>
<sequence length="720" mass="80272">MQKRLDEGIRRVRAEDAGSLGEKAEALLLDAALESIPYGFCVWSPQFRLVMWNKNWRDIYGFSLDAVYRGMSLEEVVQLSDRLGNHPDQSAHEFYETYTEELLANRSGARTKNQEVVHGGRTVETAHIYSEALGWVVTHEDISDEIARTEVVQKRKLELERQNIRLDAAVNNISQGLCMMDAKGRLVICNEPYARIYNLPANLVKPGTMLEDILSHLFDMGMEAGGTREEYIEWRRDVIARREYGKNIHELNNRTVLMQHHPMKDGGWVSTHEDITEQKQNEARIRHLARHDALTDLPNRIEFLEQMAKTEAGLSRGEMAAVLYIDLDHFKAVNDTLGHAVGDEVIKQASARLWGTTRETDVLARLGGDEFALLMRPIEDAEVAARVADRIIKAIGAPMHIGGQQIEIGASVGIAVGPGDGVKTDTLVKNADLALYKAKSEGRSTYHFFEAGMDADLQQRRSIEAGLRLALQRKELRLMYQPLLGLAENRVTCVEALLRWDHEGRTISPTEFIPIAEETGLIVVIGEWVLREACKTATSWPGDVRVAVNLSPIQFKSRDLLGLVKSALSDARLPPTRLELEITESLLLADNDANLKVLHELRAMGVRISMDDFGTGYSSLSYLRSFPFDKIKIDRSFMRDLTGRGDSQAIIKAVIGLGQSLGMSTTAEGVETEEQLEMVRAHGASEVQGFLFSPPLPPAALANLLHSEATKHQVGDKKAS</sequence>
<dbReference type="AlphaFoldDB" id="A0A1I1F9K7"/>
<feature type="domain" description="EAL" evidence="1">
    <location>
        <begin position="460"/>
        <end position="709"/>
    </location>
</feature>
<dbReference type="PANTHER" id="PTHR44757:SF2">
    <property type="entry name" value="BIOFILM ARCHITECTURE MAINTENANCE PROTEIN MBAA"/>
    <property type="match status" value="1"/>
</dbReference>
<dbReference type="Proteomes" id="UP000182258">
    <property type="component" value="Unassembled WGS sequence"/>
</dbReference>
<dbReference type="InterPro" id="IPR001633">
    <property type="entry name" value="EAL_dom"/>
</dbReference>
<dbReference type="InterPro" id="IPR035919">
    <property type="entry name" value="EAL_sf"/>
</dbReference>
<dbReference type="Gene3D" id="3.30.450.20">
    <property type="entry name" value="PAS domain"/>
    <property type="match status" value="2"/>
</dbReference>
<dbReference type="SUPFAM" id="SSF55073">
    <property type="entry name" value="Nucleotide cyclase"/>
    <property type="match status" value="1"/>
</dbReference>
<dbReference type="CDD" id="cd01949">
    <property type="entry name" value="GGDEF"/>
    <property type="match status" value="1"/>
</dbReference>
<dbReference type="InterPro" id="IPR029787">
    <property type="entry name" value="Nucleotide_cyclase"/>
</dbReference>
<proteinExistence type="predicted"/>
<dbReference type="SMART" id="SM00091">
    <property type="entry name" value="PAS"/>
    <property type="match status" value="2"/>
</dbReference>